<dbReference type="SUPFAM" id="SSF101852">
    <property type="entry name" value="Bacterial fluorinating enzyme, C-terminal domain"/>
    <property type="match status" value="1"/>
</dbReference>
<dbReference type="PANTHER" id="PTHR35092:SF1">
    <property type="entry name" value="CHLORINASE MJ1651"/>
    <property type="match status" value="1"/>
</dbReference>
<dbReference type="Pfam" id="PF01887">
    <property type="entry name" value="SAM_HAT_N"/>
    <property type="match status" value="1"/>
</dbReference>
<dbReference type="OrthoDB" id="9792195at2"/>
<accession>A0A1H4BK72</accession>
<keyword evidence="1" id="KW-0949">S-adenosyl-L-methionine</keyword>
<evidence type="ECO:0008006" key="7">
    <source>
        <dbReference type="Google" id="ProtNLM"/>
    </source>
</evidence>
<dbReference type="AlphaFoldDB" id="A0A1H4BK72"/>
<organism evidence="5 6">
    <name type="scientific">Arachidicoccus rhizosphaerae</name>
    <dbReference type="NCBI Taxonomy" id="551991"/>
    <lineage>
        <taxon>Bacteria</taxon>
        <taxon>Pseudomonadati</taxon>
        <taxon>Bacteroidota</taxon>
        <taxon>Chitinophagia</taxon>
        <taxon>Chitinophagales</taxon>
        <taxon>Chitinophagaceae</taxon>
        <taxon>Arachidicoccus</taxon>
    </lineage>
</organism>
<dbReference type="InterPro" id="IPR046470">
    <property type="entry name" value="SAM_HAT_C"/>
</dbReference>
<gene>
    <name evidence="5" type="ORF">SAMN05192529_12230</name>
</gene>
<dbReference type="PANTHER" id="PTHR35092">
    <property type="entry name" value="CHLORINASE MJ1651"/>
    <property type="match status" value="1"/>
</dbReference>
<dbReference type="STRING" id="551991.SAMN05192529_12230"/>
<keyword evidence="6" id="KW-1185">Reference proteome</keyword>
<proteinExistence type="inferred from homology"/>
<name>A0A1H4BK72_9BACT</name>
<evidence type="ECO:0000259" key="4">
    <source>
        <dbReference type="Pfam" id="PF20257"/>
    </source>
</evidence>
<dbReference type="InterPro" id="IPR046469">
    <property type="entry name" value="SAM_HAT_N"/>
</dbReference>
<dbReference type="SUPFAM" id="SSF102522">
    <property type="entry name" value="Bacterial fluorinating enzyme, N-terminal domain"/>
    <property type="match status" value="1"/>
</dbReference>
<feature type="domain" description="S-adenosyl-l-methionine hydroxide adenosyltransferase N-terminal" evidence="3">
    <location>
        <begin position="4"/>
        <end position="140"/>
    </location>
</feature>
<dbReference type="InterPro" id="IPR002747">
    <property type="entry name" value="SAM_OH_AdoTrfase"/>
</dbReference>
<dbReference type="PIRSF" id="PIRSF006779">
    <property type="entry name" value="UCP006779"/>
    <property type="match status" value="1"/>
</dbReference>
<dbReference type="Gene3D" id="3.40.50.10790">
    <property type="entry name" value="S-adenosyl-l-methionine hydroxide adenosyltransferase, N-terminal"/>
    <property type="match status" value="1"/>
</dbReference>
<dbReference type="EMBL" id="FNQY01000022">
    <property type="protein sequence ID" value="SEA48563.1"/>
    <property type="molecule type" value="Genomic_DNA"/>
</dbReference>
<protein>
    <recommendedName>
        <fullName evidence="7">SAM-dependent chlorinase/fluorinase</fullName>
    </recommendedName>
</protein>
<evidence type="ECO:0000313" key="6">
    <source>
        <dbReference type="Proteomes" id="UP000199041"/>
    </source>
</evidence>
<dbReference type="Gene3D" id="2.40.30.90">
    <property type="entry name" value="Bacterial fluorinating enzyme like"/>
    <property type="match status" value="1"/>
</dbReference>
<comment type="similarity">
    <text evidence="2">Belongs to the SAM hydrolase / SAM-dependent halogenase family.</text>
</comment>
<evidence type="ECO:0000256" key="2">
    <source>
        <dbReference type="ARBA" id="ARBA00024035"/>
    </source>
</evidence>
<evidence type="ECO:0000256" key="1">
    <source>
        <dbReference type="ARBA" id="ARBA00022691"/>
    </source>
</evidence>
<reference evidence="5 6" key="1">
    <citation type="submission" date="2016-10" db="EMBL/GenBank/DDBJ databases">
        <authorList>
            <person name="de Groot N.N."/>
        </authorList>
    </citation>
    <scope>NUCLEOTIDE SEQUENCE [LARGE SCALE GENOMIC DNA]</scope>
    <source>
        <strain evidence="5 6">Vu-144</strain>
    </source>
</reference>
<dbReference type="InterPro" id="IPR023228">
    <property type="entry name" value="SAM_OH_AdoTrfase_N_sf"/>
</dbReference>
<feature type="domain" description="S-adenosyl-l-methionine hydroxide adenosyltransferase C-terminal" evidence="4">
    <location>
        <begin position="168"/>
        <end position="251"/>
    </location>
</feature>
<evidence type="ECO:0000313" key="5">
    <source>
        <dbReference type="EMBL" id="SEA48563.1"/>
    </source>
</evidence>
<dbReference type="Pfam" id="PF20257">
    <property type="entry name" value="SAM_HAT_C"/>
    <property type="match status" value="1"/>
</dbReference>
<dbReference type="Proteomes" id="UP000199041">
    <property type="component" value="Unassembled WGS sequence"/>
</dbReference>
<evidence type="ECO:0000259" key="3">
    <source>
        <dbReference type="Pfam" id="PF01887"/>
    </source>
</evidence>
<dbReference type="RefSeq" id="WP_091400219.1">
    <property type="nucleotide sequence ID" value="NZ_FNQY01000022.1"/>
</dbReference>
<dbReference type="InterPro" id="IPR023227">
    <property type="entry name" value="SAM_OH_AdoTrfase_C_sf"/>
</dbReference>
<sequence>MAIITLSTDIGTSDFIIGAFKGQLLTSGATGSIVDITHQLSSSNFAEVAYICNNAFHFYPEETIHIIVTSLFEYEDGHFLIARFNKQYIICPDNGILTMITHQTPLEVYKYELSGPTERTTMTLLSQYAKAAAQLSRGRYPIQLAEKCTDFIERYPIRPTFGDDWIDGQIIFIDKFENVVVNISKEEFEACRKGRSFAITFGRNYASNQITRISENYSSASKDEYLANFNSAGLLELSIRGGNMAGLFGLQGFKEENQHVQQLLNSTQGGQKRNWFYQTIRIFFT</sequence>